<evidence type="ECO:0000313" key="2">
    <source>
        <dbReference type="Proteomes" id="UP000017836"/>
    </source>
</evidence>
<dbReference type="Proteomes" id="UP000017836">
    <property type="component" value="Unassembled WGS sequence"/>
</dbReference>
<protein>
    <submittedName>
        <fullName evidence="1">Uncharacterized protein</fullName>
    </submittedName>
</protein>
<accession>W1PCF7</accession>
<dbReference type="HOGENOM" id="CLU_2834554_0_0_1"/>
<dbReference type="Gramene" id="ERN04695">
    <property type="protein sequence ID" value="ERN04695"/>
    <property type="gene ID" value="AMTR_s00076p00165160"/>
</dbReference>
<proteinExistence type="predicted"/>
<keyword evidence="2" id="KW-1185">Reference proteome</keyword>
<reference evidence="2" key="1">
    <citation type="journal article" date="2013" name="Science">
        <title>The Amborella genome and the evolution of flowering plants.</title>
        <authorList>
            <consortium name="Amborella Genome Project"/>
        </authorList>
    </citation>
    <scope>NUCLEOTIDE SEQUENCE [LARGE SCALE GENOMIC DNA]</scope>
</reference>
<organism evidence="1 2">
    <name type="scientific">Amborella trichopoda</name>
    <dbReference type="NCBI Taxonomy" id="13333"/>
    <lineage>
        <taxon>Eukaryota</taxon>
        <taxon>Viridiplantae</taxon>
        <taxon>Streptophyta</taxon>
        <taxon>Embryophyta</taxon>
        <taxon>Tracheophyta</taxon>
        <taxon>Spermatophyta</taxon>
        <taxon>Magnoliopsida</taxon>
        <taxon>Amborellales</taxon>
        <taxon>Amborellaceae</taxon>
        <taxon>Amborella</taxon>
    </lineage>
</organism>
<sequence length="66" mass="7648">MVARRVKWRTGERKEEWVADGSCGKKRTKKKKKWGYCVRLREAEVGAAKVEREAEVAGQEKGLRRS</sequence>
<evidence type="ECO:0000313" key="1">
    <source>
        <dbReference type="EMBL" id="ERN04695.1"/>
    </source>
</evidence>
<name>W1PCF7_AMBTC</name>
<gene>
    <name evidence="1" type="ORF">AMTR_s00076p00165160</name>
</gene>
<dbReference type="EMBL" id="KI394182">
    <property type="protein sequence ID" value="ERN04695.1"/>
    <property type="molecule type" value="Genomic_DNA"/>
</dbReference>
<dbReference type="AlphaFoldDB" id="W1PCF7"/>